<dbReference type="FunCoup" id="S8DTR4">
    <property type="interactions" value="313"/>
</dbReference>
<keyword evidence="1" id="KW-0343">GTPase activation</keyword>
<evidence type="ECO:0000259" key="7">
    <source>
        <dbReference type="PROSITE" id="PS50115"/>
    </source>
</evidence>
<dbReference type="InParanoid" id="S8DTR4"/>
<dbReference type="SMART" id="SM00105">
    <property type="entry name" value="ArfGap"/>
    <property type="match status" value="1"/>
</dbReference>
<dbReference type="eggNOG" id="KOG0704">
    <property type="taxonomic scope" value="Eukaryota"/>
</dbReference>
<dbReference type="HOGENOM" id="CLU_044516_2_2_1"/>
<dbReference type="Gene3D" id="1.10.220.150">
    <property type="entry name" value="Arf GTPase activating protein"/>
    <property type="match status" value="1"/>
</dbReference>
<dbReference type="InterPro" id="IPR038508">
    <property type="entry name" value="ArfGAP_dom_sf"/>
</dbReference>
<feature type="compositionally biased region" description="Polar residues" evidence="6">
    <location>
        <begin position="140"/>
        <end position="156"/>
    </location>
</feature>
<dbReference type="GO" id="GO:0005096">
    <property type="term" value="F:GTPase activator activity"/>
    <property type="evidence" value="ECO:0007669"/>
    <property type="project" value="UniProtKB-KW"/>
</dbReference>
<evidence type="ECO:0000256" key="1">
    <source>
        <dbReference type="ARBA" id="ARBA00022468"/>
    </source>
</evidence>
<organism evidence="8 9">
    <name type="scientific">Fomitopsis schrenkii</name>
    <name type="common">Brown rot fungus</name>
    <dbReference type="NCBI Taxonomy" id="2126942"/>
    <lineage>
        <taxon>Eukaryota</taxon>
        <taxon>Fungi</taxon>
        <taxon>Dikarya</taxon>
        <taxon>Basidiomycota</taxon>
        <taxon>Agaricomycotina</taxon>
        <taxon>Agaricomycetes</taxon>
        <taxon>Polyporales</taxon>
        <taxon>Fomitopsis</taxon>
    </lineage>
</organism>
<feature type="domain" description="Arf-GAP" evidence="7">
    <location>
        <begin position="7"/>
        <end position="121"/>
    </location>
</feature>
<evidence type="ECO:0000256" key="4">
    <source>
        <dbReference type="ARBA" id="ARBA00022833"/>
    </source>
</evidence>
<dbReference type="OrthoDB" id="983479at2759"/>
<proteinExistence type="predicted"/>
<feature type="compositionally biased region" description="Polar residues" evidence="6">
    <location>
        <begin position="384"/>
        <end position="417"/>
    </location>
</feature>
<feature type="compositionally biased region" description="Polar residues" evidence="6">
    <location>
        <begin position="164"/>
        <end position="185"/>
    </location>
</feature>
<evidence type="ECO:0000256" key="5">
    <source>
        <dbReference type="PROSITE-ProRule" id="PRU00288"/>
    </source>
</evidence>
<feature type="region of interest" description="Disordered" evidence="6">
    <location>
        <begin position="214"/>
        <end position="252"/>
    </location>
</feature>
<keyword evidence="4" id="KW-0862">Zinc</keyword>
<dbReference type="GO" id="GO:0030100">
    <property type="term" value="P:regulation of endocytosis"/>
    <property type="evidence" value="ECO:0007669"/>
    <property type="project" value="TreeGrafter"/>
</dbReference>
<evidence type="ECO:0000313" key="9">
    <source>
        <dbReference type="Proteomes" id="UP000015241"/>
    </source>
</evidence>
<dbReference type="GO" id="GO:0000139">
    <property type="term" value="C:Golgi membrane"/>
    <property type="evidence" value="ECO:0007669"/>
    <property type="project" value="TreeGrafter"/>
</dbReference>
<dbReference type="AlphaFoldDB" id="S8DTR4"/>
<dbReference type="GO" id="GO:0032012">
    <property type="term" value="P:regulation of ARF protein signal transduction"/>
    <property type="evidence" value="ECO:0007669"/>
    <property type="project" value="TreeGrafter"/>
</dbReference>
<sequence>MDQAVARRTLQDLIKREELDNKKCIDCSNPNPQWASLSFAVFLCLQCAGVHRGFGVHVSFVRSVSMDTWQEEQIKRMQLGGNAPLKQFMKTYPAETGGYTEGMNSYDTYHCWAASQYRAKLDAELAGKPWAPSAPPDNFGATNNTTSPPGRPSSAQGLRKSRASTRNSTGRPASPASFGSRNSPAPSSPMTPQPGSEDHKARNESYFAGLGQANATRPEDLPPSQGGRYQGFGSTPSPSQHPAYGLSSRAAPSLSELQDNPVAALSKGWSLFSAAIAGATKAVSENVIQPGMEKVMDPNFQQGVKGYVSEASKRAAEAGRTANTWGKSTLGVDMAEQVGGVVGTVRDKVSGGPAQRGYTSVGPGYGEGESSALYGDDDDDFFHSYNSNVNRGHDSLASQVSPISPSLHSPAPSSTKAQAAKKDEDWDEWKDF</sequence>
<dbReference type="GO" id="GO:0008270">
    <property type="term" value="F:zinc ion binding"/>
    <property type="evidence" value="ECO:0007669"/>
    <property type="project" value="UniProtKB-KW"/>
</dbReference>
<dbReference type="PANTHER" id="PTHR46395">
    <property type="entry name" value="ADP-RIBOSYLATION FACTOR GTPASE-ACTIVATING PROTEIN 1"/>
    <property type="match status" value="1"/>
</dbReference>
<dbReference type="InterPro" id="IPR037278">
    <property type="entry name" value="ARFGAP/RecO"/>
</dbReference>
<evidence type="ECO:0000256" key="3">
    <source>
        <dbReference type="ARBA" id="ARBA00022771"/>
    </source>
</evidence>
<evidence type="ECO:0000256" key="2">
    <source>
        <dbReference type="ARBA" id="ARBA00022723"/>
    </source>
</evidence>
<reference evidence="8 9" key="1">
    <citation type="journal article" date="2012" name="Science">
        <title>The Paleozoic origin of enzymatic lignin decomposition reconstructed from 31 fungal genomes.</title>
        <authorList>
            <person name="Floudas D."/>
            <person name="Binder M."/>
            <person name="Riley R."/>
            <person name="Barry K."/>
            <person name="Blanchette R.A."/>
            <person name="Henrissat B."/>
            <person name="Martinez A.T."/>
            <person name="Otillar R."/>
            <person name="Spatafora J.W."/>
            <person name="Yadav J.S."/>
            <person name="Aerts A."/>
            <person name="Benoit I."/>
            <person name="Boyd A."/>
            <person name="Carlson A."/>
            <person name="Copeland A."/>
            <person name="Coutinho P.M."/>
            <person name="de Vries R.P."/>
            <person name="Ferreira P."/>
            <person name="Findley K."/>
            <person name="Foster B."/>
            <person name="Gaskell J."/>
            <person name="Glotzer D."/>
            <person name="Gorecki P."/>
            <person name="Heitman J."/>
            <person name="Hesse C."/>
            <person name="Hori C."/>
            <person name="Igarashi K."/>
            <person name="Jurgens J.A."/>
            <person name="Kallen N."/>
            <person name="Kersten P."/>
            <person name="Kohler A."/>
            <person name="Kuees U."/>
            <person name="Kumar T.K.A."/>
            <person name="Kuo A."/>
            <person name="LaButti K."/>
            <person name="Larrondo L.F."/>
            <person name="Lindquist E."/>
            <person name="Ling A."/>
            <person name="Lombard V."/>
            <person name="Lucas S."/>
            <person name="Lundell T."/>
            <person name="Martin R."/>
            <person name="McLaughlin D.J."/>
            <person name="Morgenstern I."/>
            <person name="Morin E."/>
            <person name="Murat C."/>
            <person name="Nagy L.G."/>
            <person name="Nolan M."/>
            <person name="Ohm R.A."/>
            <person name="Patyshakuliyeva A."/>
            <person name="Rokas A."/>
            <person name="Ruiz-Duenas F.J."/>
            <person name="Sabat G."/>
            <person name="Salamov A."/>
            <person name="Samejima M."/>
            <person name="Schmutz J."/>
            <person name="Slot J.C."/>
            <person name="St John F."/>
            <person name="Stenlid J."/>
            <person name="Sun H."/>
            <person name="Sun S."/>
            <person name="Syed K."/>
            <person name="Tsang A."/>
            <person name="Wiebenga A."/>
            <person name="Young D."/>
            <person name="Pisabarro A."/>
            <person name="Eastwood D.C."/>
            <person name="Martin F."/>
            <person name="Cullen D."/>
            <person name="Grigoriev I.V."/>
            <person name="Hibbett D.S."/>
        </authorList>
    </citation>
    <scope>NUCLEOTIDE SEQUENCE</scope>
    <source>
        <strain evidence="9">FP-58527</strain>
    </source>
</reference>
<feature type="region of interest" description="Disordered" evidence="6">
    <location>
        <begin position="128"/>
        <end position="201"/>
    </location>
</feature>
<accession>S8DTR4</accession>
<evidence type="ECO:0000313" key="8">
    <source>
        <dbReference type="EMBL" id="EPS95997.1"/>
    </source>
</evidence>
<dbReference type="PROSITE" id="PS50115">
    <property type="entry name" value="ARFGAP"/>
    <property type="match status" value="1"/>
</dbReference>
<dbReference type="PRINTS" id="PR00405">
    <property type="entry name" value="REVINTRACTNG"/>
</dbReference>
<feature type="region of interest" description="Disordered" evidence="6">
    <location>
        <begin position="384"/>
        <end position="432"/>
    </location>
</feature>
<keyword evidence="3 5" id="KW-0863">Zinc-finger</keyword>
<name>S8DTR4_FOMSC</name>
<dbReference type="PANTHER" id="PTHR46395:SF1">
    <property type="entry name" value="ADP-RIBOSYLATION FACTOR GTPASE-ACTIVATING PROTEIN 1"/>
    <property type="match status" value="1"/>
</dbReference>
<dbReference type="InterPro" id="IPR001164">
    <property type="entry name" value="ArfGAP_dom"/>
</dbReference>
<dbReference type="Proteomes" id="UP000015241">
    <property type="component" value="Unassembled WGS sequence"/>
</dbReference>
<keyword evidence="2" id="KW-0479">Metal-binding</keyword>
<protein>
    <recommendedName>
        <fullName evidence="7">Arf-GAP domain-containing protein</fullName>
    </recommendedName>
</protein>
<evidence type="ECO:0000256" key="6">
    <source>
        <dbReference type="SAM" id="MobiDB-lite"/>
    </source>
</evidence>
<dbReference type="EMBL" id="KE504196">
    <property type="protein sequence ID" value="EPS95997.1"/>
    <property type="molecule type" value="Genomic_DNA"/>
</dbReference>
<dbReference type="CDD" id="cd08830">
    <property type="entry name" value="ArfGap_ArfGap1"/>
    <property type="match status" value="1"/>
</dbReference>
<feature type="compositionally biased region" description="Basic and acidic residues" evidence="6">
    <location>
        <begin position="420"/>
        <end position="432"/>
    </location>
</feature>
<gene>
    <name evidence="8" type="ORF">FOMPIDRAFT_1025560</name>
</gene>
<dbReference type="SUPFAM" id="SSF57863">
    <property type="entry name" value="ArfGap/RecO-like zinc finger"/>
    <property type="match status" value="1"/>
</dbReference>
<keyword evidence="9" id="KW-1185">Reference proteome</keyword>
<dbReference type="STRING" id="743788.S8DTR4"/>
<dbReference type="Pfam" id="PF01412">
    <property type="entry name" value="ArfGap"/>
    <property type="match status" value="1"/>
</dbReference>